<feature type="compositionally biased region" description="Low complexity" evidence="1">
    <location>
        <begin position="245"/>
        <end position="255"/>
    </location>
</feature>
<evidence type="ECO:0000313" key="4">
    <source>
        <dbReference type="Proteomes" id="UP000738349"/>
    </source>
</evidence>
<dbReference type="PANTHER" id="PTHR38117">
    <property type="entry name" value="NACHT AND WD40 DOMAIN PROTEIN"/>
    <property type="match status" value="1"/>
</dbReference>
<proteinExistence type="predicted"/>
<reference evidence="3" key="1">
    <citation type="journal article" date="2021" name="Nat. Commun.">
        <title>Genetic determinants of endophytism in the Arabidopsis root mycobiome.</title>
        <authorList>
            <person name="Mesny F."/>
            <person name="Miyauchi S."/>
            <person name="Thiergart T."/>
            <person name="Pickel B."/>
            <person name="Atanasova L."/>
            <person name="Karlsson M."/>
            <person name="Huettel B."/>
            <person name="Barry K.W."/>
            <person name="Haridas S."/>
            <person name="Chen C."/>
            <person name="Bauer D."/>
            <person name="Andreopoulos W."/>
            <person name="Pangilinan J."/>
            <person name="LaButti K."/>
            <person name="Riley R."/>
            <person name="Lipzen A."/>
            <person name="Clum A."/>
            <person name="Drula E."/>
            <person name="Henrissat B."/>
            <person name="Kohler A."/>
            <person name="Grigoriev I.V."/>
            <person name="Martin F.M."/>
            <person name="Hacquard S."/>
        </authorList>
    </citation>
    <scope>NUCLEOTIDE SEQUENCE</scope>
    <source>
        <strain evidence="3">MPI-CAGE-AT-0147</strain>
    </source>
</reference>
<evidence type="ECO:0000313" key="3">
    <source>
        <dbReference type="EMBL" id="KAH7115611.1"/>
    </source>
</evidence>
<dbReference type="OrthoDB" id="5078320at2759"/>
<feature type="region of interest" description="Disordered" evidence="1">
    <location>
        <begin position="230"/>
        <end position="259"/>
    </location>
</feature>
<dbReference type="InterPro" id="IPR055481">
    <property type="entry name" value="DUF7053"/>
</dbReference>
<organism evidence="3 4">
    <name type="scientific">Dactylonectria macrodidyma</name>
    <dbReference type="NCBI Taxonomy" id="307937"/>
    <lineage>
        <taxon>Eukaryota</taxon>
        <taxon>Fungi</taxon>
        <taxon>Dikarya</taxon>
        <taxon>Ascomycota</taxon>
        <taxon>Pezizomycotina</taxon>
        <taxon>Sordariomycetes</taxon>
        <taxon>Hypocreomycetidae</taxon>
        <taxon>Hypocreales</taxon>
        <taxon>Nectriaceae</taxon>
        <taxon>Dactylonectria</taxon>
    </lineage>
</organism>
<dbReference type="PANTHER" id="PTHR38117:SF2">
    <property type="entry name" value="NACHT AND WD40 DOMAIN PROTEIN"/>
    <property type="match status" value="1"/>
</dbReference>
<sequence>MLRKHEALTVVTPIPGFIPRQFAINVLHSHGEVITINPHVVDHKLIKAPADAPLDECDSSWYEIVERKQLIAGKGKPGSGMITFNGISRDVSSKGCFHNMPWGLQTHIRAPMNVDLWIRYSIDGNQLGIEPAQRLELGLESLGAPTDGLYLRQDIGVTCNIAMLKYVKTPLRAEGQTLVDRIIKKAEQADAAVLHTMMEDSKFHMSDAKGRSSMPAELQDDGISEFPPIELAAESTPTLPHDVASQPYYSPSHSPQIDKATFGQFNLTGKNAP</sequence>
<dbReference type="AlphaFoldDB" id="A0A9P9DAF0"/>
<dbReference type="Pfam" id="PF23155">
    <property type="entry name" value="DUF7053"/>
    <property type="match status" value="1"/>
</dbReference>
<keyword evidence="4" id="KW-1185">Reference proteome</keyword>
<dbReference type="EMBL" id="JAGMUV010000030">
    <property type="protein sequence ID" value="KAH7115611.1"/>
    <property type="molecule type" value="Genomic_DNA"/>
</dbReference>
<protein>
    <recommendedName>
        <fullName evidence="2">DUF7053 domain-containing protein</fullName>
    </recommendedName>
</protein>
<name>A0A9P9DAF0_9HYPO</name>
<gene>
    <name evidence="3" type="ORF">EDB81DRAFT_288115</name>
</gene>
<evidence type="ECO:0000259" key="2">
    <source>
        <dbReference type="Pfam" id="PF23155"/>
    </source>
</evidence>
<evidence type="ECO:0000256" key="1">
    <source>
        <dbReference type="SAM" id="MobiDB-lite"/>
    </source>
</evidence>
<comment type="caution">
    <text evidence="3">The sequence shown here is derived from an EMBL/GenBank/DDBJ whole genome shotgun (WGS) entry which is preliminary data.</text>
</comment>
<feature type="domain" description="DUF7053" evidence="2">
    <location>
        <begin position="3"/>
        <end position="188"/>
    </location>
</feature>
<accession>A0A9P9DAF0</accession>
<dbReference type="Proteomes" id="UP000738349">
    <property type="component" value="Unassembled WGS sequence"/>
</dbReference>